<proteinExistence type="predicted"/>
<dbReference type="Pfam" id="PF13480">
    <property type="entry name" value="Acetyltransf_6"/>
    <property type="match status" value="1"/>
</dbReference>
<evidence type="ECO:0000313" key="2">
    <source>
        <dbReference type="EMBL" id="AKB26986.1"/>
    </source>
</evidence>
<dbReference type="EMBL" id="CP009506">
    <property type="protein sequence ID" value="AKB26986.1"/>
    <property type="molecule type" value="Genomic_DNA"/>
</dbReference>
<dbReference type="InterPro" id="IPR050644">
    <property type="entry name" value="PG_Glycine_Bridge_Synth"/>
</dbReference>
<dbReference type="InterPro" id="IPR016181">
    <property type="entry name" value="Acyl_CoA_acyltransferase"/>
</dbReference>
<dbReference type="Proteomes" id="UP000033111">
    <property type="component" value="Chromosome"/>
</dbReference>
<dbReference type="SUPFAM" id="SSF55729">
    <property type="entry name" value="Acyl-CoA N-acyltransferases (Nat)"/>
    <property type="match status" value="1"/>
</dbReference>
<dbReference type="PANTHER" id="PTHR36174:SF1">
    <property type="entry name" value="LIPID II:GLYCINE GLYCYLTRANSFERASE"/>
    <property type="match status" value="1"/>
</dbReference>
<evidence type="ECO:0000259" key="1">
    <source>
        <dbReference type="Pfam" id="PF13480"/>
    </source>
</evidence>
<dbReference type="GeneID" id="24859022"/>
<feature type="domain" description="BioF2-like acetyltransferase" evidence="1">
    <location>
        <begin position="182"/>
        <end position="289"/>
    </location>
</feature>
<dbReference type="RefSeq" id="WP_048174418.1">
    <property type="nucleotide sequence ID" value="NZ_CP009506.1"/>
</dbReference>
<accession>A0A0E3L7L6</accession>
<sequence>MGEIEVRELLPSEYKEWNLLVEKAQAGTLFHTSDWLEICRDALSKDFKIYGCFRKGELVGGCPLFIKDIKGMLKVATSTCNMTSYSGPLMKESASSKASKQAQETHEILNSLREFLCRQGFDSIHLTFSPGFEDIRPFTWNGWNSAVRYTHYLNLKENADNNLSMERRLELKSADEAGLKTRISNDPETYYRLLSSAYEKRNLKPPLPGGFYERVFNLIKAKDIGYMFVSETPEDEAVAAHLNLYGKKCAVIWTSALNPDFGHLGSNALLYYNEFLDLKSRNFEYMNVMAANVPTFVDFIMGFSPKLIPYYNVTLESKKYSIAKTLYKTLHKETY</sequence>
<dbReference type="InterPro" id="IPR038740">
    <property type="entry name" value="BioF2-like_GNAT_dom"/>
</dbReference>
<dbReference type="OrthoDB" id="140543at2157"/>
<dbReference type="AlphaFoldDB" id="A0A0E3L7L6"/>
<name>A0A0E3L7L6_9EURY</name>
<organism evidence="2 3">
    <name type="scientific">Methanosarcina siciliae T4/M</name>
    <dbReference type="NCBI Taxonomy" id="1434120"/>
    <lineage>
        <taxon>Archaea</taxon>
        <taxon>Methanobacteriati</taxon>
        <taxon>Methanobacteriota</taxon>
        <taxon>Stenosarchaea group</taxon>
        <taxon>Methanomicrobia</taxon>
        <taxon>Methanosarcinales</taxon>
        <taxon>Methanosarcinaceae</taxon>
        <taxon>Methanosarcina</taxon>
    </lineage>
</organism>
<evidence type="ECO:0000313" key="3">
    <source>
        <dbReference type="Proteomes" id="UP000033111"/>
    </source>
</evidence>
<dbReference type="HOGENOM" id="CLU_071764_0_0_2"/>
<reference evidence="2 3" key="1">
    <citation type="submission" date="2014-07" db="EMBL/GenBank/DDBJ databases">
        <title>Methanogenic archaea and the global carbon cycle.</title>
        <authorList>
            <person name="Henriksen J.R."/>
            <person name="Luke J."/>
            <person name="Reinhart S."/>
            <person name="Benedict M.N."/>
            <person name="Youngblut N.D."/>
            <person name="Metcalf M.E."/>
            <person name="Whitaker R.J."/>
            <person name="Metcalf W.W."/>
        </authorList>
    </citation>
    <scope>NUCLEOTIDE SEQUENCE [LARGE SCALE GENOMIC DNA]</scope>
    <source>
        <strain evidence="2 3">T4/M</strain>
    </source>
</reference>
<dbReference type="PATRIC" id="fig|1434120.4.peg.340"/>
<dbReference type="KEGG" id="msw:MSSIT_0267"/>
<keyword evidence="3" id="KW-1185">Reference proteome</keyword>
<gene>
    <name evidence="2" type="ORF">MSSIT_0267</name>
</gene>
<dbReference type="Gene3D" id="3.40.630.30">
    <property type="match status" value="1"/>
</dbReference>
<protein>
    <recommendedName>
        <fullName evidence="1">BioF2-like acetyltransferase domain-containing protein</fullName>
    </recommendedName>
</protein>
<dbReference type="PANTHER" id="PTHR36174">
    <property type="entry name" value="LIPID II:GLYCINE GLYCYLTRANSFERASE"/>
    <property type="match status" value="1"/>
</dbReference>